<feature type="transmembrane region" description="Helical" evidence="7">
    <location>
        <begin position="618"/>
        <end position="638"/>
    </location>
</feature>
<evidence type="ECO:0000256" key="3">
    <source>
        <dbReference type="ARBA" id="ARBA00022989"/>
    </source>
</evidence>
<feature type="transmembrane region" description="Helical" evidence="7">
    <location>
        <begin position="307"/>
        <end position="327"/>
    </location>
</feature>
<dbReference type="InterPro" id="IPR011701">
    <property type="entry name" value="MFS"/>
</dbReference>
<dbReference type="Gene3D" id="1.20.1250.20">
    <property type="entry name" value="MFS general substrate transporter like domains"/>
    <property type="match status" value="2"/>
</dbReference>
<dbReference type="OrthoDB" id="2250022at2759"/>
<feature type="transmembrane region" description="Helical" evidence="7">
    <location>
        <begin position="590"/>
        <end position="612"/>
    </location>
</feature>
<evidence type="ECO:0000256" key="2">
    <source>
        <dbReference type="ARBA" id="ARBA00022692"/>
    </source>
</evidence>
<dbReference type="EMBL" id="BJWL01000237">
    <property type="protein sequence ID" value="GFS35692.1"/>
    <property type="molecule type" value="Genomic_DNA"/>
</dbReference>
<gene>
    <name evidence="8" type="ORF">Acr_00g0041560</name>
</gene>
<dbReference type="Proteomes" id="UP000585474">
    <property type="component" value="Unassembled WGS sequence"/>
</dbReference>
<dbReference type="GO" id="GO:0022857">
    <property type="term" value="F:transmembrane transporter activity"/>
    <property type="evidence" value="ECO:0007669"/>
    <property type="project" value="InterPro"/>
</dbReference>
<dbReference type="InterPro" id="IPR050382">
    <property type="entry name" value="MFS_Na/Anion_cotransporter"/>
</dbReference>
<name>A0A7J0DI55_9ERIC</name>
<dbReference type="AlphaFoldDB" id="A0A7J0DI55"/>
<feature type="transmembrane region" description="Helical" evidence="7">
    <location>
        <begin position="173"/>
        <end position="196"/>
    </location>
</feature>
<dbReference type="Pfam" id="PF07690">
    <property type="entry name" value="MFS_1"/>
    <property type="match status" value="2"/>
</dbReference>
<protein>
    <submittedName>
        <fullName evidence="8">Phosphate transporter 45</fullName>
    </submittedName>
</protein>
<dbReference type="FunFam" id="1.20.1250.20:FF:000272">
    <property type="entry name" value="Probable anion transporter 6, chloroplastic"/>
    <property type="match status" value="1"/>
</dbReference>
<evidence type="ECO:0000313" key="9">
    <source>
        <dbReference type="Proteomes" id="UP000585474"/>
    </source>
</evidence>
<evidence type="ECO:0000256" key="4">
    <source>
        <dbReference type="ARBA" id="ARBA00023136"/>
    </source>
</evidence>
<keyword evidence="9" id="KW-1185">Reference proteome</keyword>
<dbReference type="SUPFAM" id="SSF103473">
    <property type="entry name" value="MFS general substrate transporter"/>
    <property type="match status" value="2"/>
</dbReference>
<comment type="similarity">
    <text evidence="5">Belongs to the major facilitator superfamily. Sodium/anion cotransporter (TC 2.A.1.14) family.</text>
</comment>
<comment type="similarity">
    <text evidence="6">Belongs to the major facilitator superfamily. Phosphate:H(+) symporter (TC 2.A.1.9) family.</text>
</comment>
<keyword evidence="2 7" id="KW-0812">Transmembrane</keyword>
<evidence type="ECO:0000256" key="6">
    <source>
        <dbReference type="ARBA" id="ARBA00044504"/>
    </source>
</evidence>
<comment type="subcellular location">
    <subcellularLocation>
        <location evidence="1">Membrane</location>
        <topology evidence="1">Multi-pass membrane protein</topology>
    </subcellularLocation>
</comment>
<feature type="transmembrane region" description="Helical" evidence="7">
    <location>
        <begin position="650"/>
        <end position="667"/>
    </location>
</feature>
<reference evidence="9" key="1">
    <citation type="submission" date="2019-07" db="EMBL/GenBank/DDBJ databases">
        <title>De Novo Assembly of kiwifruit Actinidia rufa.</title>
        <authorList>
            <person name="Sugita-Konishi S."/>
            <person name="Sato K."/>
            <person name="Mori E."/>
            <person name="Abe Y."/>
            <person name="Kisaki G."/>
            <person name="Hamano K."/>
            <person name="Suezawa K."/>
            <person name="Otani M."/>
            <person name="Fukuda T."/>
            <person name="Manabe T."/>
            <person name="Gomi K."/>
            <person name="Tabuchi M."/>
            <person name="Akimitsu K."/>
            <person name="Kataoka I."/>
        </authorList>
    </citation>
    <scope>NUCLEOTIDE SEQUENCE [LARGE SCALE GENOMIC DNA]</scope>
    <source>
        <strain evidence="9">cv. Fuchu</strain>
    </source>
</reference>
<evidence type="ECO:0000256" key="5">
    <source>
        <dbReference type="ARBA" id="ARBA00024362"/>
    </source>
</evidence>
<organism evidence="8 9">
    <name type="scientific">Actinidia rufa</name>
    <dbReference type="NCBI Taxonomy" id="165716"/>
    <lineage>
        <taxon>Eukaryota</taxon>
        <taxon>Viridiplantae</taxon>
        <taxon>Streptophyta</taxon>
        <taxon>Embryophyta</taxon>
        <taxon>Tracheophyta</taxon>
        <taxon>Spermatophyta</taxon>
        <taxon>Magnoliopsida</taxon>
        <taxon>eudicotyledons</taxon>
        <taxon>Gunneridae</taxon>
        <taxon>Pentapetalae</taxon>
        <taxon>asterids</taxon>
        <taxon>Ericales</taxon>
        <taxon>Actinidiaceae</taxon>
        <taxon>Actinidia</taxon>
    </lineage>
</organism>
<keyword evidence="3 7" id="KW-1133">Transmembrane helix</keyword>
<proteinExistence type="inferred from homology"/>
<dbReference type="InterPro" id="IPR036259">
    <property type="entry name" value="MFS_trans_sf"/>
</dbReference>
<comment type="caution">
    <text evidence="8">The sequence shown here is derived from an EMBL/GenBank/DDBJ whole genome shotgun (WGS) entry which is preliminary data.</text>
</comment>
<evidence type="ECO:0000313" key="8">
    <source>
        <dbReference type="EMBL" id="GFS35692.1"/>
    </source>
</evidence>
<dbReference type="GO" id="GO:0016020">
    <property type="term" value="C:membrane"/>
    <property type="evidence" value="ECO:0007669"/>
    <property type="project" value="UniProtKB-SubCell"/>
</dbReference>
<accession>A0A7J0DI55</accession>
<evidence type="ECO:0000256" key="1">
    <source>
        <dbReference type="ARBA" id="ARBA00004141"/>
    </source>
</evidence>
<dbReference type="PANTHER" id="PTHR11662">
    <property type="entry name" value="SOLUTE CARRIER FAMILY 17"/>
    <property type="match status" value="1"/>
</dbReference>
<evidence type="ECO:0000256" key="7">
    <source>
        <dbReference type="SAM" id="Phobius"/>
    </source>
</evidence>
<feature type="transmembrane region" description="Helical" evidence="7">
    <location>
        <begin position="698"/>
        <end position="719"/>
    </location>
</feature>
<feature type="transmembrane region" description="Helical" evidence="7">
    <location>
        <begin position="725"/>
        <end position="747"/>
    </location>
</feature>
<dbReference type="PANTHER" id="PTHR11662:SF243">
    <property type="entry name" value="ANION TRANSPORTER 6, CHLOROPLASTIC-RELATED"/>
    <property type="match status" value="1"/>
</dbReference>
<sequence length="759" mass="83272">MAKFAIRAGQNFFFLPHHTPSQTSTLNPSLKRRQLHVFPTSPRFKFTVSCSIKEKENVEDSEKVTVPVLTRLQVDEVADESGSEKVGFDWTWPPWKNLPQRYKIIGTTSLAFVICNMDKVNLSVAIIPMSHQFGWNSSMAGLVQSSFFWGYALSQLPGGWLAKIFGGRKVLKIGVLTWSLATALVPFLAGFMPGLILSRILVGIGEGVSPSAATDLIARHNESGKSDTLFSSLESLKFYGAFSKKVTMNFLEVHASWSHSSSNGGCFVSTYARVTNSGILWEPASQASLGKSKSRSFFFAPALIQNFGWGSVFYIFGLLGIAWYSGFQILEEERPSFGAATMSGSKSISEKKSWSTSLQDLGGSIKVYLLGAPITPQPLINQHLSTMPAGRVHSAGPTNSSPRFVECSSSHHFPSGMWCIWRTDQEGFNIPQTTSDFKLSSTLTPLKRRLKENLSSSVRNRLVAYLGLSAKFSPSGLTIEASLANLSQSPFHYGARTQRSKIKDVPWMAFFKSEAVWAMIYTHFCGSWGHYTCLSWLPTYFSEELNLNLTEAAWVSVLPPLASIFATSIAAQFADNLISNGVETTTVRKICQSVAFLSPAICMILASLDLGLPPWEMVMILTGGLALSSFALSGLYCTHQDISPEYASILLVRIVINSASLFSVPNLRSKPLYHAFVQYGVVTKPLVVLVWSRVELQGITNTVGAVPGIVGVALTGYLLDSTHSWSISLFAPSIFFYLTGTIVWLVFASSKPQSFSMEE</sequence>
<keyword evidence="4 7" id="KW-0472">Membrane</keyword>